<comment type="caution">
    <text evidence="2">The sequence shown here is derived from an EMBL/GenBank/DDBJ whole genome shotgun (WGS) entry which is preliminary data.</text>
</comment>
<dbReference type="EMBL" id="JACASE010000011">
    <property type="protein sequence ID" value="KAF6427487.1"/>
    <property type="molecule type" value="Genomic_DNA"/>
</dbReference>
<evidence type="ECO:0000256" key="1">
    <source>
        <dbReference type="SAM" id="MobiDB-lite"/>
    </source>
</evidence>
<feature type="compositionally biased region" description="Basic and acidic residues" evidence="1">
    <location>
        <begin position="419"/>
        <end position="440"/>
    </location>
</feature>
<feature type="compositionally biased region" description="Low complexity" evidence="1">
    <location>
        <begin position="17"/>
        <end position="28"/>
    </location>
</feature>
<dbReference type="AlphaFoldDB" id="A0A7J8DW90"/>
<organism evidence="2 3">
    <name type="scientific">Rousettus aegyptiacus</name>
    <name type="common">Egyptian fruit bat</name>
    <name type="synonym">Pteropus aegyptiacus</name>
    <dbReference type="NCBI Taxonomy" id="9407"/>
    <lineage>
        <taxon>Eukaryota</taxon>
        <taxon>Metazoa</taxon>
        <taxon>Chordata</taxon>
        <taxon>Craniata</taxon>
        <taxon>Vertebrata</taxon>
        <taxon>Euteleostomi</taxon>
        <taxon>Mammalia</taxon>
        <taxon>Eutheria</taxon>
        <taxon>Laurasiatheria</taxon>
        <taxon>Chiroptera</taxon>
        <taxon>Yinpterochiroptera</taxon>
        <taxon>Pteropodoidea</taxon>
        <taxon>Pteropodidae</taxon>
        <taxon>Rousettinae</taxon>
        <taxon>Rousettus</taxon>
    </lineage>
</organism>
<feature type="region of interest" description="Disordered" evidence="1">
    <location>
        <begin position="475"/>
        <end position="677"/>
    </location>
</feature>
<gene>
    <name evidence="2" type="ORF">HJG63_004609</name>
</gene>
<evidence type="ECO:0000313" key="2">
    <source>
        <dbReference type="EMBL" id="KAF6427487.1"/>
    </source>
</evidence>
<protein>
    <submittedName>
        <fullName evidence="2">Glutamate rich 6B</fullName>
    </submittedName>
</protein>
<feature type="compositionally biased region" description="Basic and acidic residues" evidence="1">
    <location>
        <begin position="517"/>
        <end position="529"/>
    </location>
</feature>
<sequence>MAAENNQSPVGPSPLCSPSTSQQSTHTFSSEEEDAEGETESLKEEASFSKEDEFLGENGYYPEEDEYLEEEEVPREEDYLYPHDRLHEDQYWKWREYLQKKASLKGQGYLYENDYPESRENLQKKVGSRERDYLYENVYLEEEEYLQKEAGFKERDYPYENDYLKSRENLQRGVGLKEQDYLYENDYLGGEFEVASTSQTQPKFNIRDLATPGTSQVTTLFAVPTPVSEAASEPHYDLVPLASFTKDGREFLIWKDQSTQTEWFYKTEAPLKLELETELESSHLDSEVYIITEMPEEENEVTATGSGEDLVDSTENEPADLLDIEDISDSFLKSFSYQAVFKAVVRELTARNEQEEDIDIPLTAPLEGENRRKLGILLKKNFEKFKEIILWIMKKRENLLNPKAIGIPTITYRFGSQLSEDKEPERQEEVKEPERQEVKKPRQIVRRKKLEIDTEWIKNKTEVDRARYSIRWSSRTHEDTHAAQKLGRGQVHVHRSGRQPTNANTGPRQQRRPRHLPQREQRNLVEPEPKPGLLLRQRPRPEGLELVEPKGARPRPPRPARLPTAQPAHRGARQEPGHDQLLLHPPKEPRLLKPGHQVQVPDPGDAERDEEPGGPGGGRWRTGTEGPRAPGEDEQARELPDHPGLGKLPGGRQHPADRQHEAPQEVPGPGRGGHHSGLRLLQLLLQVWGRQGRQRHQAPCRSFESWFVIRDPSQ</sequence>
<feature type="region of interest" description="Disordered" evidence="1">
    <location>
        <begin position="416"/>
        <end position="441"/>
    </location>
</feature>
<feature type="compositionally biased region" description="Acidic residues" evidence="1">
    <location>
        <begin position="30"/>
        <end position="39"/>
    </location>
</feature>
<feature type="compositionally biased region" description="Basic and acidic residues" evidence="1">
    <location>
        <begin position="539"/>
        <end position="551"/>
    </location>
</feature>
<feature type="compositionally biased region" description="Basic and acidic residues" evidence="1">
    <location>
        <begin position="654"/>
        <end position="663"/>
    </location>
</feature>
<name>A0A7J8DW90_ROUAE</name>
<feature type="compositionally biased region" description="Basic and acidic residues" evidence="1">
    <location>
        <begin position="40"/>
        <end position="53"/>
    </location>
</feature>
<feature type="compositionally biased region" description="Acidic residues" evidence="1">
    <location>
        <begin position="62"/>
        <end position="75"/>
    </location>
</feature>
<feature type="compositionally biased region" description="Polar residues" evidence="1">
    <location>
        <begin position="1"/>
        <end position="10"/>
    </location>
</feature>
<reference evidence="2 3" key="1">
    <citation type="journal article" date="2020" name="Nature">
        <title>Six reference-quality genomes reveal evolution of bat adaptations.</title>
        <authorList>
            <person name="Jebb D."/>
            <person name="Huang Z."/>
            <person name="Pippel M."/>
            <person name="Hughes G.M."/>
            <person name="Lavrichenko K."/>
            <person name="Devanna P."/>
            <person name="Winkler S."/>
            <person name="Jermiin L.S."/>
            <person name="Skirmuntt E.C."/>
            <person name="Katzourakis A."/>
            <person name="Burkitt-Gray L."/>
            <person name="Ray D.A."/>
            <person name="Sullivan K.A.M."/>
            <person name="Roscito J.G."/>
            <person name="Kirilenko B.M."/>
            <person name="Davalos L.M."/>
            <person name="Corthals A.P."/>
            <person name="Power M.L."/>
            <person name="Jones G."/>
            <person name="Ransome R.D."/>
            <person name="Dechmann D.K.N."/>
            <person name="Locatelli A.G."/>
            <person name="Puechmaille S.J."/>
            <person name="Fedrigo O."/>
            <person name="Jarvis E.D."/>
            <person name="Hiller M."/>
            <person name="Vernes S.C."/>
            <person name="Myers E.W."/>
            <person name="Teeling E.C."/>
        </authorList>
    </citation>
    <scope>NUCLEOTIDE SEQUENCE [LARGE SCALE GENOMIC DNA]</scope>
    <source>
        <strain evidence="2">MRouAeg1</strain>
        <tissue evidence="2">Muscle</tissue>
    </source>
</reference>
<keyword evidence="3" id="KW-1185">Reference proteome</keyword>
<dbReference type="Proteomes" id="UP000593571">
    <property type="component" value="Unassembled WGS sequence"/>
</dbReference>
<proteinExistence type="predicted"/>
<feature type="region of interest" description="Disordered" evidence="1">
    <location>
        <begin position="1"/>
        <end position="81"/>
    </location>
</feature>
<evidence type="ECO:0000313" key="3">
    <source>
        <dbReference type="Proteomes" id="UP000593571"/>
    </source>
</evidence>
<accession>A0A7J8DW90</accession>
<feature type="compositionally biased region" description="Basic and acidic residues" evidence="1">
    <location>
        <begin position="630"/>
        <end position="641"/>
    </location>
</feature>